<gene>
    <name evidence="1" type="ORF">GCM10008013_33050</name>
</gene>
<sequence length="54" mass="6319">MVIEQNLHRKRRLSFVSVGSWNIIEQTSDSFTGKYSSYFAEYSLFPLINWNNSG</sequence>
<proteinExistence type="predicted"/>
<protein>
    <submittedName>
        <fullName evidence="1">Uncharacterized protein</fullName>
    </submittedName>
</protein>
<evidence type="ECO:0000313" key="2">
    <source>
        <dbReference type="Proteomes" id="UP000659344"/>
    </source>
</evidence>
<accession>A0ABQ1YL31</accession>
<comment type="caution">
    <text evidence="1">The sequence shown here is derived from an EMBL/GenBank/DDBJ whole genome shotgun (WGS) entry which is preliminary data.</text>
</comment>
<dbReference type="Proteomes" id="UP000659344">
    <property type="component" value="Unassembled WGS sequence"/>
</dbReference>
<organism evidence="1 2">
    <name type="scientific">Paenibacillus segetis</name>
    <dbReference type="NCBI Taxonomy" id="1325360"/>
    <lineage>
        <taxon>Bacteria</taxon>
        <taxon>Bacillati</taxon>
        <taxon>Bacillota</taxon>
        <taxon>Bacilli</taxon>
        <taxon>Bacillales</taxon>
        <taxon>Paenibacillaceae</taxon>
        <taxon>Paenibacillus</taxon>
    </lineage>
</organism>
<reference evidence="2" key="1">
    <citation type="journal article" date="2019" name="Int. J. Syst. Evol. Microbiol.">
        <title>The Global Catalogue of Microorganisms (GCM) 10K type strain sequencing project: providing services to taxonomists for standard genome sequencing and annotation.</title>
        <authorList>
            <consortium name="The Broad Institute Genomics Platform"/>
            <consortium name="The Broad Institute Genome Sequencing Center for Infectious Disease"/>
            <person name="Wu L."/>
            <person name="Ma J."/>
        </authorList>
    </citation>
    <scope>NUCLEOTIDE SEQUENCE [LARGE SCALE GENOMIC DNA]</scope>
    <source>
        <strain evidence="2">CGMCC 1.12769</strain>
    </source>
</reference>
<dbReference type="EMBL" id="BMFT01000002">
    <property type="protein sequence ID" value="GGH30148.1"/>
    <property type="molecule type" value="Genomic_DNA"/>
</dbReference>
<evidence type="ECO:0000313" key="1">
    <source>
        <dbReference type="EMBL" id="GGH30148.1"/>
    </source>
</evidence>
<keyword evidence="2" id="KW-1185">Reference proteome</keyword>
<name>A0ABQ1YL31_9BACL</name>